<keyword evidence="3" id="KW-0812">Transmembrane</keyword>
<evidence type="ECO:0000313" key="7">
    <source>
        <dbReference type="Proteomes" id="UP000054408"/>
    </source>
</evidence>
<protein>
    <recommendedName>
        <fullName evidence="8">Acid phosphatase</fullName>
    </recommendedName>
</protein>
<dbReference type="SUPFAM" id="SSF56300">
    <property type="entry name" value="Metallo-dependent phosphatases"/>
    <property type="match status" value="1"/>
</dbReference>
<sequence length="520" mass="56294">MVPEAAEGVVHIADAADGEGGARLAVARRHTYRKGGFNKWMFEVMVDMGPFAHLQAVEYVLGLRHATGELVWDERTRTVLGVPIYARGRLDAQVAAYASWAHGACRYPRRRSIAPPASVGKMVIGLVADTSVSDAAHTTVAAMAASGPSLDLVLHLGDFGYADTTDNVPWSVARKEYGELKQEYWDRFFRMIEPLARQVPMLAIPGNHEAGSHDGKSGFDYHFIPYLSRFFNPSDPRRVALRDAIRHNRELVTWYKVALSPLVTLIALNSDEDLGPDSAQGSFALQALAEEAARGPRHGAFTLVLIHRSAYSASLHKGSDLKLRKALEDLLEPFPGTVDFVFQGHDHSYERTHPVMRGKVQSWRKAPIHVRLGVGGLETRQGWADPMPAWSVAHSGTTFGYGRLALYTNGTAAFEFVDSESGAVVDAIVLHRGLRCPPGPAAALWTSASSNRAVAVMAGGCALLGVACVVVWVQGTGRGSRGSKERLSGLSGGSGSGDVVPCRDRRRVGARERRSSAPMV</sequence>
<feature type="compositionally biased region" description="Basic and acidic residues" evidence="2">
    <location>
        <begin position="501"/>
        <end position="520"/>
    </location>
</feature>
<accession>A0A0L0DCX0</accession>
<organism evidence="6 7">
    <name type="scientific">Thecamonas trahens ATCC 50062</name>
    <dbReference type="NCBI Taxonomy" id="461836"/>
    <lineage>
        <taxon>Eukaryota</taxon>
        <taxon>Apusozoa</taxon>
        <taxon>Apusomonadida</taxon>
        <taxon>Apusomonadidae</taxon>
        <taxon>Thecamonas</taxon>
    </lineage>
</organism>
<dbReference type="EMBL" id="GL349460">
    <property type="protein sequence ID" value="KNC50182.1"/>
    <property type="molecule type" value="Genomic_DNA"/>
</dbReference>
<dbReference type="GO" id="GO:0003993">
    <property type="term" value="F:acid phosphatase activity"/>
    <property type="evidence" value="ECO:0007669"/>
    <property type="project" value="InterPro"/>
</dbReference>
<dbReference type="PANTHER" id="PTHR22953">
    <property type="entry name" value="ACID PHOSPHATASE RELATED"/>
    <property type="match status" value="1"/>
</dbReference>
<name>A0A0L0DCX0_THETB</name>
<dbReference type="STRING" id="461836.A0A0L0DCX0"/>
<dbReference type="RefSeq" id="XP_013757019.1">
    <property type="nucleotide sequence ID" value="XM_013901565.1"/>
</dbReference>
<feature type="transmembrane region" description="Helical" evidence="3">
    <location>
        <begin position="453"/>
        <end position="473"/>
    </location>
</feature>
<dbReference type="Pfam" id="PF14008">
    <property type="entry name" value="Metallophos_C"/>
    <property type="match status" value="1"/>
</dbReference>
<keyword evidence="3" id="KW-0472">Membrane</keyword>
<dbReference type="Proteomes" id="UP000054408">
    <property type="component" value="Unassembled WGS sequence"/>
</dbReference>
<evidence type="ECO:0000259" key="4">
    <source>
        <dbReference type="Pfam" id="PF00149"/>
    </source>
</evidence>
<evidence type="ECO:0000256" key="1">
    <source>
        <dbReference type="ARBA" id="ARBA00022729"/>
    </source>
</evidence>
<keyword evidence="1" id="KW-0732">Signal</keyword>
<dbReference type="InterPro" id="IPR004843">
    <property type="entry name" value="Calcineurin-like_PHP"/>
</dbReference>
<dbReference type="Gene3D" id="3.60.21.10">
    <property type="match status" value="1"/>
</dbReference>
<feature type="region of interest" description="Disordered" evidence="2">
    <location>
        <begin position="478"/>
        <end position="520"/>
    </location>
</feature>
<dbReference type="eggNOG" id="KOG1378">
    <property type="taxonomic scope" value="Eukaryota"/>
</dbReference>
<keyword evidence="7" id="KW-1185">Reference proteome</keyword>
<dbReference type="Pfam" id="PF00149">
    <property type="entry name" value="Metallophos"/>
    <property type="match status" value="1"/>
</dbReference>
<dbReference type="PANTHER" id="PTHR22953:SF153">
    <property type="entry name" value="PURPLE ACID PHOSPHATASE"/>
    <property type="match status" value="1"/>
</dbReference>
<dbReference type="InterPro" id="IPR029052">
    <property type="entry name" value="Metallo-depent_PP-like"/>
</dbReference>
<dbReference type="OMA" id="ERTHPVM"/>
<evidence type="ECO:0000259" key="5">
    <source>
        <dbReference type="Pfam" id="PF14008"/>
    </source>
</evidence>
<dbReference type="AlphaFoldDB" id="A0A0L0DCX0"/>
<dbReference type="InterPro" id="IPR039331">
    <property type="entry name" value="PAPs-like"/>
</dbReference>
<feature type="domain" description="Calcineurin-like phosphoesterase" evidence="4">
    <location>
        <begin position="123"/>
        <end position="349"/>
    </location>
</feature>
<gene>
    <name evidence="6" type="ORF">AMSG_06324</name>
</gene>
<dbReference type="InterPro" id="IPR025733">
    <property type="entry name" value="PAPs_C"/>
</dbReference>
<dbReference type="GeneID" id="25565508"/>
<feature type="domain" description="Purple acid phosphatase C-terminal" evidence="5">
    <location>
        <begin position="366"/>
        <end position="426"/>
    </location>
</feature>
<evidence type="ECO:0000256" key="2">
    <source>
        <dbReference type="SAM" id="MobiDB-lite"/>
    </source>
</evidence>
<evidence type="ECO:0000256" key="3">
    <source>
        <dbReference type="SAM" id="Phobius"/>
    </source>
</evidence>
<keyword evidence="3" id="KW-1133">Transmembrane helix</keyword>
<evidence type="ECO:0008006" key="8">
    <source>
        <dbReference type="Google" id="ProtNLM"/>
    </source>
</evidence>
<proteinExistence type="predicted"/>
<reference evidence="6 7" key="1">
    <citation type="submission" date="2010-05" db="EMBL/GenBank/DDBJ databases">
        <title>The Genome Sequence of Thecamonas trahens ATCC 50062.</title>
        <authorList>
            <consortium name="The Broad Institute Genome Sequencing Platform"/>
            <person name="Russ C."/>
            <person name="Cuomo C."/>
            <person name="Shea T."/>
            <person name="Young S.K."/>
            <person name="Zeng Q."/>
            <person name="Koehrsen M."/>
            <person name="Haas B."/>
            <person name="Borodovsky M."/>
            <person name="Guigo R."/>
            <person name="Alvarado L."/>
            <person name="Berlin A."/>
            <person name="Bochicchio J."/>
            <person name="Borenstein D."/>
            <person name="Chapman S."/>
            <person name="Chen Z."/>
            <person name="Freedman E."/>
            <person name="Gellesch M."/>
            <person name="Goldberg J."/>
            <person name="Griggs A."/>
            <person name="Gujja S."/>
            <person name="Heilman E."/>
            <person name="Heiman D."/>
            <person name="Hepburn T."/>
            <person name="Howarth C."/>
            <person name="Jen D."/>
            <person name="Larson L."/>
            <person name="Mehta T."/>
            <person name="Park D."/>
            <person name="Pearson M."/>
            <person name="Roberts A."/>
            <person name="Saif S."/>
            <person name="Shenoy N."/>
            <person name="Sisk P."/>
            <person name="Stolte C."/>
            <person name="Sykes S."/>
            <person name="Thomson T."/>
            <person name="Walk T."/>
            <person name="White J."/>
            <person name="Yandava C."/>
            <person name="Burger G."/>
            <person name="Gray M.W."/>
            <person name="Holland P.W.H."/>
            <person name="King N."/>
            <person name="Lang F.B.F."/>
            <person name="Roger A.J."/>
            <person name="Ruiz-Trillo I."/>
            <person name="Lander E."/>
            <person name="Nusbaum C."/>
        </authorList>
    </citation>
    <scope>NUCLEOTIDE SEQUENCE [LARGE SCALE GENOMIC DNA]</scope>
    <source>
        <strain evidence="6 7">ATCC 50062</strain>
    </source>
</reference>
<evidence type="ECO:0000313" key="6">
    <source>
        <dbReference type="EMBL" id="KNC50182.1"/>
    </source>
</evidence>
<dbReference type="OrthoDB" id="45007at2759"/>